<keyword evidence="5" id="KW-1185">Reference proteome</keyword>
<sequence>MEHVTRVGHVETSTASSPVIRIVHISDTHLSHNSLTPPRPLSGNISIQRSDSTETPNNVVDESGKDAFTKRSTSLESREDGFHKGGTFLSSVRKPRINNCEIPCGNVLVHSGDFDWSKQSGGFLRSDNFEEIVQLMNDFFDRFPHKVKIFVAGNHEISLDGKKLLTVQERLTSAVYLYNSSFTYEGINFYGAPYTPFRFITNARGFIRTSGKIASHWRDIPSKTDILVTHSPPYGILDLGTKWTTRKLPRLTNAWHAVLPDRECDICGASHPGRDHWGCPHLREEVLIRIKPTLHLFGHVHECNGVTTRKGITFSNAAYANAKRPRVFDYYLPS</sequence>
<feature type="domain" description="Calcineurin-like phosphoesterase" evidence="3">
    <location>
        <begin position="20"/>
        <end position="303"/>
    </location>
</feature>
<evidence type="ECO:0000256" key="2">
    <source>
        <dbReference type="SAM" id="MobiDB-lite"/>
    </source>
</evidence>
<protein>
    <submittedName>
        <fullName evidence="4">Metallophosphoesterase domain-containing protein 1</fullName>
    </submittedName>
</protein>
<feature type="region of interest" description="Disordered" evidence="2">
    <location>
        <begin position="30"/>
        <end position="64"/>
    </location>
</feature>
<dbReference type="InterPro" id="IPR029052">
    <property type="entry name" value="Metallo-depent_PP-like"/>
</dbReference>
<dbReference type="Gene3D" id="3.60.21.10">
    <property type="match status" value="1"/>
</dbReference>
<comment type="similarity">
    <text evidence="1">Belongs to the UPF0046 family.</text>
</comment>
<dbReference type="Proteomes" id="UP000735302">
    <property type="component" value="Unassembled WGS sequence"/>
</dbReference>
<comment type="caution">
    <text evidence="4">The sequence shown here is derived from an EMBL/GenBank/DDBJ whole genome shotgun (WGS) entry which is preliminary data.</text>
</comment>
<dbReference type="InterPro" id="IPR051693">
    <property type="entry name" value="UPF0046_metallophosphoest"/>
</dbReference>
<organism evidence="4 5">
    <name type="scientific">Plakobranchus ocellatus</name>
    <dbReference type="NCBI Taxonomy" id="259542"/>
    <lineage>
        <taxon>Eukaryota</taxon>
        <taxon>Metazoa</taxon>
        <taxon>Spiralia</taxon>
        <taxon>Lophotrochozoa</taxon>
        <taxon>Mollusca</taxon>
        <taxon>Gastropoda</taxon>
        <taxon>Heterobranchia</taxon>
        <taxon>Euthyneura</taxon>
        <taxon>Panpulmonata</taxon>
        <taxon>Sacoglossa</taxon>
        <taxon>Placobranchoidea</taxon>
        <taxon>Plakobranchidae</taxon>
        <taxon>Plakobranchus</taxon>
    </lineage>
</organism>
<evidence type="ECO:0000313" key="5">
    <source>
        <dbReference type="Proteomes" id="UP000735302"/>
    </source>
</evidence>
<dbReference type="SUPFAM" id="SSF56300">
    <property type="entry name" value="Metallo-dependent phosphatases"/>
    <property type="match status" value="1"/>
</dbReference>
<dbReference type="Pfam" id="PF00149">
    <property type="entry name" value="Metallophos"/>
    <property type="match status" value="1"/>
</dbReference>
<evidence type="ECO:0000313" key="4">
    <source>
        <dbReference type="EMBL" id="GFO26581.1"/>
    </source>
</evidence>
<evidence type="ECO:0000256" key="1">
    <source>
        <dbReference type="ARBA" id="ARBA00007993"/>
    </source>
</evidence>
<gene>
    <name evidence="4" type="ORF">PoB_005308600</name>
</gene>
<dbReference type="AlphaFoldDB" id="A0AAV4C5F0"/>
<name>A0AAV4C5F0_9GAST</name>
<reference evidence="4 5" key="1">
    <citation type="journal article" date="2021" name="Elife">
        <title>Chloroplast acquisition without the gene transfer in kleptoplastic sea slugs, Plakobranchus ocellatus.</title>
        <authorList>
            <person name="Maeda T."/>
            <person name="Takahashi S."/>
            <person name="Yoshida T."/>
            <person name="Shimamura S."/>
            <person name="Takaki Y."/>
            <person name="Nagai Y."/>
            <person name="Toyoda A."/>
            <person name="Suzuki Y."/>
            <person name="Arimoto A."/>
            <person name="Ishii H."/>
            <person name="Satoh N."/>
            <person name="Nishiyama T."/>
            <person name="Hasebe M."/>
            <person name="Maruyama T."/>
            <person name="Minagawa J."/>
            <person name="Obokata J."/>
            <person name="Shigenobu S."/>
        </authorList>
    </citation>
    <scope>NUCLEOTIDE SEQUENCE [LARGE SCALE GENOMIC DNA]</scope>
</reference>
<dbReference type="GO" id="GO:0016787">
    <property type="term" value="F:hydrolase activity"/>
    <property type="evidence" value="ECO:0007669"/>
    <property type="project" value="InterPro"/>
</dbReference>
<dbReference type="InterPro" id="IPR004843">
    <property type="entry name" value="Calcineurin-like_PHP"/>
</dbReference>
<accession>A0AAV4C5F0</accession>
<proteinExistence type="inferred from homology"/>
<dbReference type="PANTHER" id="PTHR12905">
    <property type="entry name" value="METALLOPHOSPHOESTERASE"/>
    <property type="match status" value="1"/>
</dbReference>
<feature type="compositionally biased region" description="Polar residues" evidence="2">
    <location>
        <begin position="43"/>
        <end position="60"/>
    </location>
</feature>
<evidence type="ECO:0000259" key="3">
    <source>
        <dbReference type="Pfam" id="PF00149"/>
    </source>
</evidence>
<dbReference type="PANTHER" id="PTHR12905:SF0">
    <property type="entry name" value="CALCINEURIN-LIKE PHOSPHOESTERASE DOMAIN-CONTAINING PROTEIN"/>
    <property type="match status" value="1"/>
</dbReference>
<dbReference type="EMBL" id="BLXT01005846">
    <property type="protein sequence ID" value="GFO26581.1"/>
    <property type="molecule type" value="Genomic_DNA"/>
</dbReference>